<dbReference type="EMBL" id="MU006332">
    <property type="protein sequence ID" value="KAF2846694.1"/>
    <property type="molecule type" value="Genomic_DNA"/>
</dbReference>
<dbReference type="OrthoDB" id="4491390at2759"/>
<dbReference type="InterPro" id="IPR036864">
    <property type="entry name" value="Zn2-C6_fun-type_DNA-bd_sf"/>
</dbReference>
<proteinExistence type="predicted"/>
<evidence type="ECO:0000313" key="3">
    <source>
        <dbReference type="EMBL" id="KAF2846694.1"/>
    </source>
</evidence>
<dbReference type="SMART" id="SM00066">
    <property type="entry name" value="GAL4"/>
    <property type="match status" value="1"/>
</dbReference>
<dbReference type="PANTHER" id="PTHR38111:SF9">
    <property type="entry name" value="ZN(2)-C6 FUNGAL-TYPE DOMAIN-CONTAINING PROTEIN"/>
    <property type="match status" value="1"/>
</dbReference>
<evidence type="ECO:0000313" key="4">
    <source>
        <dbReference type="Proteomes" id="UP000799423"/>
    </source>
</evidence>
<evidence type="ECO:0000256" key="1">
    <source>
        <dbReference type="ARBA" id="ARBA00023242"/>
    </source>
</evidence>
<dbReference type="AlphaFoldDB" id="A0A6A7AV77"/>
<sequence length="514" mass="56513">MRAKRKNVCQECRSRKLACDGKQPACSQCVVRKLSCSGYRQEFLFVQVAQKPDSKSSQRTASSQTSGILERGTQTPSLVTTLEEDIRFIVQLYAPLSSCAPAKSNPYHNQICGSWVEVLPDLPPTAYAKPCLSSAVRAMATALRCHSMGVQMNDPEMLKLYCDSLRLLNKAIQTAQGTGDIAICIAAMCLAVTDIVTPALDAGWHAHVGGVGKMVELMGPLPFNCGQEHTVFLGLRPLLLLSSILRRRSTFLMQDEWKMVPFLGQPVSIMQELLSKATKLPNLLERYDQLGDLSTTSNVTAMARLESELNTLLVDLRSWEVTLQSQAPYILYWTQPHRDLLLSHPHVLWFPDIMTASSLTHYWAFRIVAKKYAATLRAARLTRACFGSQPTTDHVGAGDLPILKLAGMICDSMPYMMQPETKLSGPGSMFFTLATAVQAFEEAEEDCGERLKQCKQILDALASVGIYFPDIAMESLSSAGVSMEFTLSTFKPGGVANVLQCTDQQNDPKQAQGG</sequence>
<keyword evidence="4" id="KW-1185">Reference proteome</keyword>
<accession>A0A6A7AV77</accession>
<dbReference type="GO" id="GO:0000981">
    <property type="term" value="F:DNA-binding transcription factor activity, RNA polymerase II-specific"/>
    <property type="evidence" value="ECO:0007669"/>
    <property type="project" value="InterPro"/>
</dbReference>
<dbReference type="InterPro" id="IPR001138">
    <property type="entry name" value="Zn2Cys6_DnaBD"/>
</dbReference>
<keyword evidence="1" id="KW-0539">Nucleus</keyword>
<reference evidence="3" key="1">
    <citation type="submission" date="2020-01" db="EMBL/GenBank/DDBJ databases">
        <authorList>
            <consortium name="DOE Joint Genome Institute"/>
            <person name="Haridas S."/>
            <person name="Albert R."/>
            <person name="Binder M."/>
            <person name="Bloem J."/>
            <person name="Labutti K."/>
            <person name="Salamov A."/>
            <person name="Andreopoulos B."/>
            <person name="Baker S.E."/>
            <person name="Barry K."/>
            <person name="Bills G."/>
            <person name="Bluhm B.H."/>
            <person name="Cannon C."/>
            <person name="Castanera R."/>
            <person name="Culley D.E."/>
            <person name="Daum C."/>
            <person name="Ezra D."/>
            <person name="Gonzalez J.B."/>
            <person name="Henrissat B."/>
            <person name="Kuo A."/>
            <person name="Liang C."/>
            <person name="Lipzen A."/>
            <person name="Lutzoni F."/>
            <person name="Magnuson J."/>
            <person name="Mondo S."/>
            <person name="Nolan M."/>
            <person name="Ohm R."/>
            <person name="Pangilinan J."/>
            <person name="Park H.-J."/>
            <person name="Ramirez L."/>
            <person name="Alfaro M."/>
            <person name="Sun H."/>
            <person name="Tritt A."/>
            <person name="Yoshinaga Y."/>
            <person name="Zwiers L.-H."/>
            <person name="Turgeon B.G."/>
            <person name="Goodwin S.B."/>
            <person name="Spatafora J.W."/>
            <person name="Crous P.W."/>
            <person name="Grigoriev I.V."/>
        </authorList>
    </citation>
    <scope>NUCLEOTIDE SEQUENCE</scope>
    <source>
        <strain evidence="3">IPT5</strain>
    </source>
</reference>
<dbReference type="Gene3D" id="4.10.240.10">
    <property type="entry name" value="Zn(2)-C6 fungal-type DNA-binding domain"/>
    <property type="match status" value="1"/>
</dbReference>
<organism evidence="3 4">
    <name type="scientific">Plenodomus tracheiphilus IPT5</name>
    <dbReference type="NCBI Taxonomy" id="1408161"/>
    <lineage>
        <taxon>Eukaryota</taxon>
        <taxon>Fungi</taxon>
        <taxon>Dikarya</taxon>
        <taxon>Ascomycota</taxon>
        <taxon>Pezizomycotina</taxon>
        <taxon>Dothideomycetes</taxon>
        <taxon>Pleosporomycetidae</taxon>
        <taxon>Pleosporales</taxon>
        <taxon>Pleosporineae</taxon>
        <taxon>Leptosphaeriaceae</taxon>
        <taxon>Plenodomus</taxon>
    </lineage>
</organism>
<dbReference type="PROSITE" id="PS50048">
    <property type="entry name" value="ZN2_CY6_FUNGAL_2"/>
    <property type="match status" value="1"/>
</dbReference>
<dbReference type="Pfam" id="PF11951">
    <property type="entry name" value="Fungal_trans_2"/>
    <property type="match status" value="1"/>
</dbReference>
<protein>
    <recommendedName>
        <fullName evidence="2">Zn(2)-C6 fungal-type domain-containing protein</fullName>
    </recommendedName>
</protein>
<dbReference type="PANTHER" id="PTHR38111">
    <property type="entry name" value="ZN(2)-C6 FUNGAL-TYPE DOMAIN-CONTAINING PROTEIN-RELATED"/>
    <property type="match status" value="1"/>
</dbReference>
<dbReference type="Pfam" id="PF00172">
    <property type="entry name" value="Zn_clus"/>
    <property type="match status" value="1"/>
</dbReference>
<dbReference type="GO" id="GO:0008270">
    <property type="term" value="F:zinc ion binding"/>
    <property type="evidence" value="ECO:0007669"/>
    <property type="project" value="InterPro"/>
</dbReference>
<dbReference type="CDD" id="cd00067">
    <property type="entry name" value="GAL4"/>
    <property type="match status" value="1"/>
</dbReference>
<evidence type="ECO:0000259" key="2">
    <source>
        <dbReference type="PROSITE" id="PS50048"/>
    </source>
</evidence>
<dbReference type="InterPro" id="IPR053178">
    <property type="entry name" value="Osmoadaptation_assoc"/>
</dbReference>
<dbReference type="SUPFAM" id="SSF57701">
    <property type="entry name" value="Zn2/Cys6 DNA-binding domain"/>
    <property type="match status" value="1"/>
</dbReference>
<dbReference type="Proteomes" id="UP000799423">
    <property type="component" value="Unassembled WGS sequence"/>
</dbReference>
<feature type="domain" description="Zn(2)-C6 fungal-type" evidence="2">
    <location>
        <begin position="8"/>
        <end position="37"/>
    </location>
</feature>
<dbReference type="PROSITE" id="PS00463">
    <property type="entry name" value="ZN2_CY6_FUNGAL_1"/>
    <property type="match status" value="1"/>
</dbReference>
<dbReference type="InterPro" id="IPR021858">
    <property type="entry name" value="Fun_TF"/>
</dbReference>
<name>A0A6A7AV77_9PLEO</name>
<gene>
    <name evidence="3" type="ORF">T440DRAFT_221977</name>
</gene>